<evidence type="ECO:0000256" key="7">
    <source>
        <dbReference type="PROSITE-ProRule" id="PRU00409"/>
    </source>
</evidence>
<evidence type="ECO:0000256" key="3">
    <source>
        <dbReference type="ARBA" id="ARBA00022679"/>
    </source>
</evidence>
<evidence type="ECO:0000259" key="9">
    <source>
        <dbReference type="PROSITE" id="PS50975"/>
    </source>
</evidence>
<dbReference type="Gene3D" id="3.30.470.20">
    <property type="entry name" value="ATP-grasp fold, B domain"/>
    <property type="match status" value="1"/>
</dbReference>
<dbReference type="EC" id="2.1.1.6" evidence="1"/>
<keyword evidence="7" id="KW-0547">Nucleotide-binding</keyword>
<dbReference type="PROSITE" id="PS51682">
    <property type="entry name" value="SAM_OMT_I"/>
    <property type="match status" value="1"/>
</dbReference>
<keyword evidence="2" id="KW-0489">Methyltransferase</keyword>
<dbReference type="InterPro" id="IPR002935">
    <property type="entry name" value="SAM_O-MeTrfase"/>
</dbReference>
<evidence type="ECO:0000256" key="6">
    <source>
        <dbReference type="ARBA" id="ARBA00023453"/>
    </source>
</evidence>
<evidence type="ECO:0000256" key="5">
    <source>
        <dbReference type="ARBA" id="ARBA00022939"/>
    </source>
</evidence>
<dbReference type="Proteomes" id="UP001305779">
    <property type="component" value="Unassembled WGS sequence"/>
</dbReference>
<feature type="domain" description="ATP-grasp" evidence="9">
    <location>
        <begin position="322"/>
        <end position="517"/>
    </location>
</feature>
<dbReference type="InterPro" id="IPR029063">
    <property type="entry name" value="SAM-dependent_MTases_sf"/>
</dbReference>
<keyword evidence="5" id="KW-0128">Catecholamine metabolism</keyword>
<sequence>MGLVKLAGLSDVVEVIVGDSGASLERLHRERGLEHIDMLFIDHIEFERDIKLCERLGLVSPGTLVTADNCVYPGQPAYWSYMTASVQERRVAFNREEDERKRGNPDLIYESRLAEGFEPSGEEDAVGISKRKAVPDEMLDSNSSRTAHVLQNVALLLLSVAFFPLTLVLVLLSLAAGRAFALLDGQNIQNSRKPFRKNVLVTGVGMTKGLTLARAFHQAGHRVIGADFEPEGALSPGRFSNALSRFYRLQKPTAKHGSAPYIQGLLDIAQSERIDLWVSCSGVASAVEDGEAKEILENRTNCKAIQFDIATTQTLHEKHTFIDKVREFGLTTPETHTITSHQQVQDALRKAPSGQKYIMKPIGMDDAARGDMTLLPKASWEETQKHINRLSISEKQSWILQQFVKGKEFCTHAVVIDGKVRVFASCPSSELLMHYEALPEGSPLNLAMLRFTQRFAANYGEGFTGHLSFDFLVEDTQQQDPEQIVLYPIECNPRAHTAVILFSGNPDMVPAYLSLLDREASTPNVVYPKRPSKYCWIGHDLVESLILPLARLLLLKTSVTKFLNDLLGFWTHVLSWKDGTYTLEDPLPLLALYHIYWPMQFLNCIRGGRRWSRLNVSTLKMFEC</sequence>
<dbReference type="PROSITE" id="PS50975">
    <property type="entry name" value="ATP_GRASP"/>
    <property type="match status" value="1"/>
</dbReference>
<dbReference type="InterPro" id="IPR036291">
    <property type="entry name" value="NAD(P)-bd_dom_sf"/>
</dbReference>
<evidence type="ECO:0000313" key="10">
    <source>
        <dbReference type="EMBL" id="KAK4496876.1"/>
    </source>
</evidence>
<dbReference type="SUPFAM" id="SSF56059">
    <property type="entry name" value="Glutathione synthetase ATP-binding domain-like"/>
    <property type="match status" value="1"/>
</dbReference>
<keyword evidence="11" id="KW-1185">Reference proteome</keyword>
<dbReference type="Gene3D" id="3.40.50.150">
    <property type="entry name" value="Vaccinia Virus protein VP39"/>
    <property type="match status" value="1"/>
</dbReference>
<evidence type="ECO:0000256" key="4">
    <source>
        <dbReference type="ARBA" id="ARBA00022691"/>
    </source>
</evidence>
<dbReference type="SUPFAM" id="SSF51735">
    <property type="entry name" value="NAD(P)-binding Rossmann-fold domains"/>
    <property type="match status" value="1"/>
</dbReference>
<protein>
    <recommendedName>
        <fullName evidence="1">catechol O-methyltransferase</fullName>
        <ecNumber evidence="1">2.1.1.6</ecNumber>
    </recommendedName>
</protein>
<dbReference type="Gene3D" id="3.40.50.20">
    <property type="match status" value="1"/>
</dbReference>
<keyword evidence="8" id="KW-0472">Membrane</keyword>
<dbReference type="PANTHER" id="PTHR43836:SF6">
    <property type="entry name" value="PUTATIVE (AFU_ORTHOLOGUE AFUA_2G00150)-RELATED"/>
    <property type="match status" value="1"/>
</dbReference>
<keyword evidence="8" id="KW-1133">Transmembrane helix</keyword>
<comment type="similarity">
    <text evidence="6">Belongs to the class I-like SAM-binding methyltransferase superfamily. Cation-dependent O-methyltransferase family.</text>
</comment>
<dbReference type="SUPFAM" id="SSF53335">
    <property type="entry name" value="S-adenosyl-L-methionine-dependent methyltransferases"/>
    <property type="match status" value="1"/>
</dbReference>
<proteinExistence type="inferred from homology"/>
<comment type="caution">
    <text evidence="10">The sequence shown here is derived from an EMBL/GenBank/DDBJ whole genome shotgun (WGS) entry which is preliminary data.</text>
</comment>
<feature type="transmembrane region" description="Helical" evidence="8">
    <location>
        <begin position="153"/>
        <end position="176"/>
    </location>
</feature>
<dbReference type="InterPro" id="IPR011761">
    <property type="entry name" value="ATP-grasp"/>
</dbReference>
<dbReference type="PANTHER" id="PTHR43836">
    <property type="entry name" value="CATECHOL O-METHYLTRANSFERASE 1-RELATED"/>
    <property type="match status" value="1"/>
</dbReference>
<accession>A0ABR0E629</accession>
<organism evidence="10 11">
    <name type="scientific">Zasmidium cellare</name>
    <name type="common">Wine cellar mold</name>
    <name type="synonym">Racodium cellare</name>
    <dbReference type="NCBI Taxonomy" id="395010"/>
    <lineage>
        <taxon>Eukaryota</taxon>
        <taxon>Fungi</taxon>
        <taxon>Dikarya</taxon>
        <taxon>Ascomycota</taxon>
        <taxon>Pezizomycotina</taxon>
        <taxon>Dothideomycetes</taxon>
        <taxon>Dothideomycetidae</taxon>
        <taxon>Mycosphaerellales</taxon>
        <taxon>Mycosphaerellaceae</taxon>
        <taxon>Zasmidium</taxon>
    </lineage>
</organism>
<dbReference type="EMBL" id="JAXOVC010000009">
    <property type="protein sequence ID" value="KAK4496876.1"/>
    <property type="molecule type" value="Genomic_DNA"/>
</dbReference>
<keyword evidence="4" id="KW-0949">S-adenosyl-L-methionine</keyword>
<name>A0ABR0E629_ZASCE</name>
<evidence type="ECO:0000313" key="11">
    <source>
        <dbReference type="Proteomes" id="UP001305779"/>
    </source>
</evidence>
<evidence type="ECO:0000256" key="2">
    <source>
        <dbReference type="ARBA" id="ARBA00022603"/>
    </source>
</evidence>
<reference evidence="10 11" key="1">
    <citation type="journal article" date="2023" name="G3 (Bethesda)">
        <title>A chromosome-level genome assembly of Zasmidium syzygii isolated from banana leaves.</title>
        <authorList>
            <person name="van Westerhoven A.C."/>
            <person name="Mehrabi R."/>
            <person name="Talebi R."/>
            <person name="Steentjes M.B.F."/>
            <person name="Corcolon B."/>
            <person name="Chong P.A."/>
            <person name="Kema G.H.J."/>
            <person name="Seidl M.F."/>
        </authorList>
    </citation>
    <scope>NUCLEOTIDE SEQUENCE [LARGE SCALE GENOMIC DNA]</scope>
    <source>
        <strain evidence="10 11">P124</strain>
    </source>
</reference>
<evidence type="ECO:0000256" key="1">
    <source>
        <dbReference type="ARBA" id="ARBA00012880"/>
    </source>
</evidence>
<gene>
    <name evidence="10" type="ORF">PRZ48_011325</name>
</gene>
<keyword evidence="7" id="KW-0067">ATP-binding</keyword>
<keyword evidence="3" id="KW-0808">Transferase</keyword>
<evidence type="ECO:0000256" key="8">
    <source>
        <dbReference type="SAM" id="Phobius"/>
    </source>
</evidence>
<keyword evidence="8" id="KW-0812">Transmembrane</keyword>